<accession>A0A6A5WN53</accession>
<organism evidence="1 2">
    <name type="scientific">Amniculicola lignicola CBS 123094</name>
    <dbReference type="NCBI Taxonomy" id="1392246"/>
    <lineage>
        <taxon>Eukaryota</taxon>
        <taxon>Fungi</taxon>
        <taxon>Dikarya</taxon>
        <taxon>Ascomycota</taxon>
        <taxon>Pezizomycotina</taxon>
        <taxon>Dothideomycetes</taxon>
        <taxon>Pleosporomycetidae</taxon>
        <taxon>Pleosporales</taxon>
        <taxon>Amniculicolaceae</taxon>
        <taxon>Amniculicola</taxon>
    </lineage>
</organism>
<gene>
    <name evidence="1" type="ORF">P154DRAFT_166444</name>
</gene>
<protein>
    <submittedName>
        <fullName evidence="1">Uncharacterized protein</fullName>
    </submittedName>
</protein>
<name>A0A6A5WN53_9PLEO</name>
<reference evidence="1" key="1">
    <citation type="journal article" date="2020" name="Stud. Mycol.">
        <title>101 Dothideomycetes genomes: a test case for predicting lifestyles and emergence of pathogens.</title>
        <authorList>
            <person name="Haridas S."/>
            <person name="Albert R."/>
            <person name="Binder M."/>
            <person name="Bloem J."/>
            <person name="Labutti K."/>
            <person name="Salamov A."/>
            <person name="Andreopoulos B."/>
            <person name="Baker S."/>
            <person name="Barry K."/>
            <person name="Bills G."/>
            <person name="Bluhm B."/>
            <person name="Cannon C."/>
            <person name="Castanera R."/>
            <person name="Culley D."/>
            <person name="Daum C."/>
            <person name="Ezra D."/>
            <person name="Gonzalez J."/>
            <person name="Henrissat B."/>
            <person name="Kuo A."/>
            <person name="Liang C."/>
            <person name="Lipzen A."/>
            <person name="Lutzoni F."/>
            <person name="Magnuson J."/>
            <person name="Mondo S."/>
            <person name="Nolan M."/>
            <person name="Ohm R."/>
            <person name="Pangilinan J."/>
            <person name="Park H.-J."/>
            <person name="Ramirez L."/>
            <person name="Alfaro M."/>
            <person name="Sun H."/>
            <person name="Tritt A."/>
            <person name="Yoshinaga Y."/>
            <person name="Zwiers L.-H."/>
            <person name="Turgeon B."/>
            <person name="Goodwin S."/>
            <person name="Spatafora J."/>
            <person name="Crous P."/>
            <person name="Grigoriev I."/>
        </authorList>
    </citation>
    <scope>NUCLEOTIDE SEQUENCE</scope>
    <source>
        <strain evidence="1">CBS 123094</strain>
    </source>
</reference>
<proteinExistence type="predicted"/>
<keyword evidence="2" id="KW-1185">Reference proteome</keyword>
<dbReference type="Proteomes" id="UP000799779">
    <property type="component" value="Unassembled WGS sequence"/>
</dbReference>
<dbReference type="AlphaFoldDB" id="A0A6A5WN53"/>
<evidence type="ECO:0000313" key="1">
    <source>
        <dbReference type="EMBL" id="KAF2001621.1"/>
    </source>
</evidence>
<evidence type="ECO:0000313" key="2">
    <source>
        <dbReference type="Proteomes" id="UP000799779"/>
    </source>
</evidence>
<sequence length="52" mass="5857">MNYLCACPGVFMYKRKATCKQKVWIPSAPNLCSRDIQTNKSSVQTSHLALSH</sequence>
<dbReference type="EMBL" id="ML977582">
    <property type="protein sequence ID" value="KAF2001621.1"/>
    <property type="molecule type" value="Genomic_DNA"/>
</dbReference>